<keyword evidence="2 4" id="KW-0689">Ribosomal protein</keyword>
<dbReference type="Gene3D" id="2.30.30.30">
    <property type="match status" value="1"/>
</dbReference>
<evidence type="ECO:0000259" key="7">
    <source>
        <dbReference type="SMART" id="SM01383"/>
    </source>
</evidence>
<feature type="domain" description="Large ribosomal subunit protein uL2 RNA-binding" evidence="7">
    <location>
        <begin position="42"/>
        <end position="118"/>
    </location>
</feature>
<dbReference type="SMART" id="SM01383">
    <property type="entry name" value="Ribosomal_L2"/>
    <property type="match status" value="1"/>
</dbReference>
<dbReference type="InterPro" id="IPR002171">
    <property type="entry name" value="Ribosomal_uL2"/>
</dbReference>
<evidence type="ECO:0000256" key="1">
    <source>
        <dbReference type="ARBA" id="ARBA00005636"/>
    </source>
</evidence>
<feature type="domain" description="Large ribosomal subunit protein uL2 C-terminal" evidence="6">
    <location>
        <begin position="124"/>
        <end position="253"/>
    </location>
</feature>
<dbReference type="GO" id="GO:0016740">
    <property type="term" value="F:transferase activity"/>
    <property type="evidence" value="ECO:0007669"/>
    <property type="project" value="InterPro"/>
</dbReference>
<sequence>MKLSIYKSYVVNLHNWKKDERLVRMKHKFTKTLVFGFHRVKGHNSRGIVTNRNLGGGHKRLYRKIDFRRNKLGLVAKVIRVEYDPNRKSRIALLIYSDGEKRYILHPKGLLVNEFVISDFDANIKIGNSLLLDRIPLNTFVHNIEFQPGKGGQIARSAGAYAELLAKSKVFVTIRLPSGQVRFLHKYCRATIGQIGSTDNFNNIRHKAGTKRWLGKRPHVRGVAMNPCDHPHGGGEGKSPIGRSQPVTPWGKPTLGFKTRISKKYSSSYIIRI</sequence>
<dbReference type="InterPro" id="IPR022669">
    <property type="entry name" value="Ribosomal_uL2_C"/>
</dbReference>
<evidence type="ECO:0000313" key="8">
    <source>
        <dbReference type="EMBL" id="AYB71441.1"/>
    </source>
</evidence>
<dbReference type="GO" id="GO:0032543">
    <property type="term" value="P:mitochondrial translation"/>
    <property type="evidence" value="ECO:0007669"/>
    <property type="project" value="TreeGrafter"/>
</dbReference>
<dbReference type="FunFam" id="2.30.30.30:FF:000001">
    <property type="entry name" value="50S ribosomal protein L2"/>
    <property type="match status" value="1"/>
</dbReference>
<dbReference type="PROSITE" id="PS00467">
    <property type="entry name" value="RIBOSOMAL_L2"/>
    <property type="match status" value="1"/>
</dbReference>
<dbReference type="GO" id="GO:0003735">
    <property type="term" value="F:structural constituent of ribosome"/>
    <property type="evidence" value="ECO:0007669"/>
    <property type="project" value="InterPro"/>
</dbReference>
<dbReference type="InterPro" id="IPR008991">
    <property type="entry name" value="Translation_prot_SH3-like_sf"/>
</dbReference>
<dbReference type="PIRSF" id="PIRSF002158">
    <property type="entry name" value="Ribosomal_L2"/>
    <property type="match status" value="1"/>
</dbReference>
<geneLocation type="chloroplast" evidence="8"/>
<proteinExistence type="inferred from homology"/>
<dbReference type="Pfam" id="PF03947">
    <property type="entry name" value="Ribosomal_L2_C"/>
    <property type="match status" value="1"/>
</dbReference>
<comment type="subcellular location">
    <subcellularLocation>
        <location evidence="4">Plastid</location>
        <location evidence="4">Chloroplast</location>
    </subcellularLocation>
</comment>
<comment type="similarity">
    <text evidence="1 4">Belongs to the universal ribosomal protein uL2 family.</text>
</comment>
<dbReference type="GO" id="GO:0019843">
    <property type="term" value="F:rRNA binding"/>
    <property type="evidence" value="ECO:0007669"/>
    <property type="project" value="UniProtKB-UniRule"/>
</dbReference>
<dbReference type="NCBIfam" id="TIGR01171">
    <property type="entry name" value="rplB_bact"/>
    <property type="match status" value="1"/>
</dbReference>
<dbReference type="PANTHER" id="PTHR13691">
    <property type="entry name" value="RIBOSOMAL PROTEIN L2"/>
    <property type="match status" value="1"/>
</dbReference>
<dbReference type="InterPro" id="IPR014726">
    <property type="entry name" value="Ribosomal_uL2_dom3"/>
</dbReference>
<organism evidence="8">
    <name type="scientific">Trachelomonas grandis</name>
    <dbReference type="NCBI Taxonomy" id="215769"/>
    <lineage>
        <taxon>Eukaryota</taxon>
        <taxon>Discoba</taxon>
        <taxon>Euglenozoa</taxon>
        <taxon>Euglenida</taxon>
        <taxon>Spirocuta</taxon>
        <taxon>Euglenophyceae</taxon>
        <taxon>Euglenales</taxon>
        <taxon>Euglenaceae</taxon>
        <taxon>Trachelomonas</taxon>
    </lineage>
</organism>
<evidence type="ECO:0000256" key="5">
    <source>
        <dbReference type="SAM" id="MobiDB-lite"/>
    </source>
</evidence>
<reference evidence="8" key="1">
    <citation type="journal article" date="2018" name="J. Eukaryot. Microbiol.">
        <title>Intrageneric Variability Between the Chloroplast Genomes of Trachelomonas grandis and Trachelomonas volvocina and Phylogenomic Analysis of Phototrophic Euglenoids.</title>
        <authorList>
            <person name="Dabbagh N."/>
            <person name="Preisfeld A."/>
        </authorList>
    </citation>
    <scope>NUCLEOTIDE SEQUENCE</scope>
</reference>
<keyword evidence="8" id="KW-0934">Plastid</keyword>
<keyword evidence="3 4" id="KW-0687">Ribonucleoprotein</keyword>
<dbReference type="Gene3D" id="4.10.950.10">
    <property type="entry name" value="Ribosomal protein L2, domain 3"/>
    <property type="match status" value="1"/>
</dbReference>
<comment type="subunit">
    <text evidence="4">Part of the 50S ribosomal subunit.</text>
</comment>
<evidence type="ECO:0000259" key="6">
    <source>
        <dbReference type="SMART" id="SM01382"/>
    </source>
</evidence>
<dbReference type="InterPro" id="IPR014722">
    <property type="entry name" value="Rib_uL2_dom2"/>
</dbReference>
<name>A0A385UJZ3_9EUGL</name>
<dbReference type="AlphaFoldDB" id="A0A385UJZ3"/>
<accession>A0A385UJZ3</accession>
<evidence type="ECO:0000256" key="2">
    <source>
        <dbReference type="ARBA" id="ARBA00022980"/>
    </source>
</evidence>
<dbReference type="SUPFAM" id="SSF50104">
    <property type="entry name" value="Translation proteins SH3-like domain"/>
    <property type="match status" value="1"/>
</dbReference>
<dbReference type="GO" id="GO:0009507">
    <property type="term" value="C:chloroplast"/>
    <property type="evidence" value="ECO:0007669"/>
    <property type="project" value="UniProtKB-SubCell"/>
</dbReference>
<dbReference type="GO" id="GO:0005762">
    <property type="term" value="C:mitochondrial large ribosomal subunit"/>
    <property type="evidence" value="ECO:0007669"/>
    <property type="project" value="TreeGrafter"/>
</dbReference>
<evidence type="ECO:0000256" key="3">
    <source>
        <dbReference type="ARBA" id="ARBA00023274"/>
    </source>
</evidence>
<dbReference type="SMART" id="SM01382">
    <property type="entry name" value="Ribosomal_L2_C"/>
    <property type="match status" value="1"/>
</dbReference>
<dbReference type="FunFam" id="4.10.950.10:FF:000001">
    <property type="entry name" value="50S ribosomal protein L2"/>
    <property type="match status" value="1"/>
</dbReference>
<evidence type="ECO:0000256" key="4">
    <source>
        <dbReference type="HAMAP-Rule" id="MF_01320"/>
    </source>
</evidence>
<dbReference type="Gene3D" id="2.40.50.140">
    <property type="entry name" value="Nucleic acid-binding proteins"/>
    <property type="match status" value="1"/>
</dbReference>
<dbReference type="InterPro" id="IPR022666">
    <property type="entry name" value="Ribosomal_uL2_RNA-bd_dom"/>
</dbReference>
<dbReference type="Pfam" id="PF00181">
    <property type="entry name" value="Ribosomal_L2_N"/>
    <property type="match status" value="1"/>
</dbReference>
<dbReference type="InterPro" id="IPR005880">
    <property type="entry name" value="Ribosomal_uL2_bac/org-type"/>
</dbReference>
<dbReference type="SUPFAM" id="SSF50249">
    <property type="entry name" value="Nucleic acid-binding proteins"/>
    <property type="match status" value="1"/>
</dbReference>
<dbReference type="EMBL" id="MH285877">
    <property type="protein sequence ID" value="AYB71441.1"/>
    <property type="molecule type" value="Genomic_DNA"/>
</dbReference>
<dbReference type="PANTHER" id="PTHR13691:SF5">
    <property type="entry name" value="LARGE RIBOSOMAL SUBUNIT PROTEIN UL2M"/>
    <property type="match status" value="1"/>
</dbReference>
<protein>
    <recommendedName>
        <fullName evidence="4">Large ribosomal subunit protein uL2c</fullName>
    </recommendedName>
</protein>
<feature type="region of interest" description="Disordered" evidence="5">
    <location>
        <begin position="226"/>
        <end position="253"/>
    </location>
</feature>
<dbReference type="InterPro" id="IPR022671">
    <property type="entry name" value="Ribosomal_uL2_CS"/>
</dbReference>
<dbReference type="InterPro" id="IPR012340">
    <property type="entry name" value="NA-bd_OB-fold"/>
</dbReference>
<dbReference type="HAMAP" id="MF_01320_B">
    <property type="entry name" value="Ribosomal_uL2_B"/>
    <property type="match status" value="1"/>
</dbReference>
<keyword evidence="8" id="KW-0150">Chloroplast</keyword>
<gene>
    <name evidence="4 8" type="primary">rpl2</name>
</gene>